<protein>
    <submittedName>
        <fullName evidence="2">Transposase</fullName>
    </submittedName>
</protein>
<dbReference type="InterPro" id="IPR047951">
    <property type="entry name" value="Transpos_ISL3"/>
</dbReference>
<dbReference type="Pfam" id="PF01610">
    <property type="entry name" value="DDE_Tnp_ISL3"/>
    <property type="match status" value="1"/>
</dbReference>
<evidence type="ECO:0000259" key="1">
    <source>
        <dbReference type="Pfam" id="PF01610"/>
    </source>
</evidence>
<dbReference type="RefSeq" id="WP_241765520.1">
    <property type="nucleotide sequence ID" value="NZ_CP113865.1"/>
</dbReference>
<dbReference type="EMBL" id="CP113865">
    <property type="protein sequence ID" value="WAM33371.1"/>
    <property type="molecule type" value="Genomic_DNA"/>
</dbReference>
<sequence>MLLKNYEELEPEQREELEVMFWYSQDLMKAHQLKEEFKRVLKSSNSEEARLALKKWVEKAEQSGLSEFMRCVKVFRSWFSEIVNAFYVPYTNSTTEGFNNKIKVLKRNGFGYRNFERFRKRILYSCGR</sequence>
<reference evidence="2" key="1">
    <citation type="submission" date="2022-12" db="EMBL/GenBank/DDBJ databases">
        <authorList>
            <person name="Bing R.G."/>
            <person name="Willard D.J."/>
            <person name="Manesh M.J.H."/>
            <person name="Laemthong T."/>
            <person name="Crosby J.R."/>
            <person name="Kelly R.M."/>
        </authorList>
    </citation>
    <scope>NUCLEOTIDE SEQUENCE</scope>
    <source>
        <strain evidence="2">DSM 8990</strain>
    </source>
</reference>
<feature type="domain" description="Transposase IS204/IS1001/IS1096/IS1165 DDE" evidence="1">
    <location>
        <begin position="2"/>
        <end position="122"/>
    </location>
</feature>
<organism evidence="2 3">
    <name type="scientific">Caldicellulosiruptor morganii</name>
    <dbReference type="NCBI Taxonomy" id="1387555"/>
    <lineage>
        <taxon>Bacteria</taxon>
        <taxon>Bacillati</taxon>
        <taxon>Bacillota</taxon>
        <taxon>Bacillota incertae sedis</taxon>
        <taxon>Caldicellulosiruptorales</taxon>
        <taxon>Caldicellulosiruptoraceae</taxon>
        <taxon>Caldicellulosiruptor</taxon>
    </lineage>
</organism>
<dbReference type="PANTHER" id="PTHR33498">
    <property type="entry name" value="TRANSPOSASE FOR INSERTION SEQUENCE ELEMENT IS1557"/>
    <property type="match status" value="1"/>
</dbReference>
<keyword evidence="3" id="KW-1185">Reference proteome</keyword>
<evidence type="ECO:0000313" key="3">
    <source>
        <dbReference type="Proteomes" id="UP001164909"/>
    </source>
</evidence>
<gene>
    <name evidence="2" type="ORF">OTK00_001866</name>
</gene>
<dbReference type="PANTHER" id="PTHR33498:SF1">
    <property type="entry name" value="TRANSPOSASE FOR INSERTION SEQUENCE ELEMENT IS1557"/>
    <property type="match status" value="1"/>
</dbReference>
<accession>A0ABY7BMU7</accession>
<dbReference type="Proteomes" id="UP001164909">
    <property type="component" value="Chromosome"/>
</dbReference>
<proteinExistence type="predicted"/>
<dbReference type="InterPro" id="IPR002560">
    <property type="entry name" value="Transposase_DDE"/>
</dbReference>
<name>A0ABY7BMU7_9FIRM</name>
<evidence type="ECO:0000313" key="2">
    <source>
        <dbReference type="EMBL" id="WAM33371.1"/>
    </source>
</evidence>